<dbReference type="GO" id="GO:0008360">
    <property type="term" value="P:regulation of cell shape"/>
    <property type="evidence" value="ECO:0007669"/>
    <property type="project" value="UniProtKB-UniRule"/>
</dbReference>
<keyword evidence="8" id="KW-1133">Transmembrane helix</keyword>
<keyword evidence="4 6" id="KW-0573">Peptidoglycan synthesis</keyword>
<feature type="compositionally biased region" description="Low complexity" evidence="7">
    <location>
        <begin position="40"/>
        <end position="58"/>
    </location>
</feature>
<organism evidence="10 11">
    <name type="scientific">Bifidobacterium aquikefiri</name>
    <dbReference type="NCBI Taxonomy" id="1653207"/>
    <lineage>
        <taxon>Bacteria</taxon>
        <taxon>Bacillati</taxon>
        <taxon>Actinomycetota</taxon>
        <taxon>Actinomycetes</taxon>
        <taxon>Bifidobacteriales</taxon>
        <taxon>Bifidobacteriaceae</taxon>
        <taxon>Bifidobacterium</taxon>
    </lineage>
</organism>
<dbReference type="Gene3D" id="2.40.440.10">
    <property type="entry name" value="L,D-transpeptidase catalytic domain-like"/>
    <property type="match status" value="1"/>
</dbReference>
<feature type="active site" description="Proton donor/acceptor" evidence="6">
    <location>
        <position position="535"/>
    </location>
</feature>
<dbReference type="Proteomes" id="UP000216451">
    <property type="component" value="Unassembled WGS sequence"/>
</dbReference>
<dbReference type="GO" id="GO:0071555">
    <property type="term" value="P:cell wall organization"/>
    <property type="evidence" value="ECO:0007669"/>
    <property type="project" value="UniProtKB-UniRule"/>
</dbReference>
<feature type="domain" description="L,D-TPase catalytic" evidence="9">
    <location>
        <begin position="462"/>
        <end position="581"/>
    </location>
</feature>
<evidence type="ECO:0000313" key="10">
    <source>
        <dbReference type="EMBL" id="OZG65808.1"/>
    </source>
</evidence>
<accession>A0A261G346</accession>
<dbReference type="EMBL" id="MWXA01000007">
    <property type="protein sequence ID" value="OZG65808.1"/>
    <property type="molecule type" value="Genomic_DNA"/>
</dbReference>
<feature type="transmembrane region" description="Helical" evidence="8">
    <location>
        <begin position="115"/>
        <end position="138"/>
    </location>
</feature>
<evidence type="ECO:0000256" key="6">
    <source>
        <dbReference type="PROSITE-ProRule" id="PRU01373"/>
    </source>
</evidence>
<comment type="pathway">
    <text evidence="1 6">Cell wall biogenesis; peptidoglycan biosynthesis.</text>
</comment>
<keyword evidence="3 6" id="KW-0133">Cell shape</keyword>
<dbReference type="GO" id="GO:0018104">
    <property type="term" value="P:peptidoglycan-protein cross-linking"/>
    <property type="evidence" value="ECO:0007669"/>
    <property type="project" value="TreeGrafter"/>
</dbReference>
<dbReference type="OrthoDB" id="3176960at2"/>
<evidence type="ECO:0000256" key="5">
    <source>
        <dbReference type="ARBA" id="ARBA00023316"/>
    </source>
</evidence>
<dbReference type="PANTHER" id="PTHR30582">
    <property type="entry name" value="L,D-TRANSPEPTIDASE"/>
    <property type="match status" value="1"/>
</dbReference>
<evidence type="ECO:0000256" key="4">
    <source>
        <dbReference type="ARBA" id="ARBA00022984"/>
    </source>
</evidence>
<dbReference type="PANTHER" id="PTHR30582:SF2">
    <property type="entry name" value="L,D-TRANSPEPTIDASE YCIB-RELATED"/>
    <property type="match status" value="1"/>
</dbReference>
<dbReference type="PROSITE" id="PS52029">
    <property type="entry name" value="LD_TPASE"/>
    <property type="match status" value="1"/>
</dbReference>
<feature type="compositionally biased region" description="Polar residues" evidence="7">
    <location>
        <begin position="19"/>
        <end position="32"/>
    </location>
</feature>
<keyword evidence="5 6" id="KW-0961">Cell wall biogenesis/degradation</keyword>
<dbReference type="InterPro" id="IPR050979">
    <property type="entry name" value="LD-transpeptidase"/>
</dbReference>
<feature type="compositionally biased region" description="Polar residues" evidence="7">
    <location>
        <begin position="64"/>
        <end position="78"/>
    </location>
</feature>
<sequence>MSDNGYFDSGIPEPPVPHGNSSDDAGTESNANEYGASYSGANARTPGGTGAPAASGSRYGTGSGPDNDNNDLQSTMQFSPLPPTGQFAGMHASDSTLSQFEDRSGAGAAKSHGHVGLIVTLVMLVVLIAAAVGGFFAAQSYFSDKAAPGVMFGSHSVAGQNAAQLTQTVTSAVSDSRVEVADNAEQDTKASLKDLGVTVNVKATVNNLLQAKSSAGALRINPFQRQQVKLVSSTDESAMSDYLTTTFVSEGARAKASTVSYDKTAKKFVVTVGKEGKAPKLDSVESAVAQIVDNPGTTTSAAITYASVSMPITEDTAQQAADTANQRITQSVKINNGGAKSFTIPSDVLATWITPTSNLDKGTLTLQYDQDAISAYLQSELPKQLNQDAVTQKDITNAQGTVLTVTTKGVNGIGIKDTDTTAQKVLSSLTNGSTDAIAAETSVEKFKTESHVADYSKANGDMWIEVDRAKQTVTVYKGSTKVKSFNVCTGKDSTQTDNGTFYINIKYQTQDMRGTDYVTPGVKWISYFNGGEGFHAAPWNTVGIATGDPVSHGSHGCVNMLTSDAQWIYQNAEVGTMVKVTGAQPTGPVR</sequence>
<dbReference type="GO" id="GO:0071972">
    <property type="term" value="F:peptidoglycan L,D-transpeptidase activity"/>
    <property type="evidence" value="ECO:0007669"/>
    <property type="project" value="TreeGrafter"/>
</dbReference>
<evidence type="ECO:0000256" key="7">
    <source>
        <dbReference type="SAM" id="MobiDB-lite"/>
    </source>
</evidence>
<evidence type="ECO:0000259" key="9">
    <source>
        <dbReference type="PROSITE" id="PS52029"/>
    </source>
</evidence>
<dbReference type="UniPathway" id="UPA00219"/>
<dbReference type="CDD" id="cd16913">
    <property type="entry name" value="YkuD_like"/>
    <property type="match status" value="1"/>
</dbReference>
<dbReference type="InterPro" id="IPR005490">
    <property type="entry name" value="LD_TPept_cat_dom"/>
</dbReference>
<dbReference type="RefSeq" id="WP_094694482.1">
    <property type="nucleotide sequence ID" value="NZ_CALENZ010000042.1"/>
</dbReference>
<feature type="region of interest" description="Disordered" evidence="7">
    <location>
        <begin position="1"/>
        <end position="91"/>
    </location>
</feature>
<evidence type="ECO:0000256" key="1">
    <source>
        <dbReference type="ARBA" id="ARBA00004752"/>
    </source>
</evidence>
<feature type="active site" description="Nucleophile" evidence="6">
    <location>
        <position position="557"/>
    </location>
</feature>
<protein>
    <submittedName>
        <fullName evidence="10">ErfK/YbiS/YcfS/YnhG superfamily protein</fullName>
    </submittedName>
</protein>
<keyword evidence="11" id="KW-1185">Reference proteome</keyword>
<dbReference type="AlphaFoldDB" id="A0A261G346"/>
<dbReference type="InterPro" id="IPR038063">
    <property type="entry name" value="Transpep_catalytic_dom"/>
</dbReference>
<evidence type="ECO:0000256" key="2">
    <source>
        <dbReference type="ARBA" id="ARBA00022679"/>
    </source>
</evidence>
<dbReference type="GO" id="GO:0005576">
    <property type="term" value="C:extracellular region"/>
    <property type="evidence" value="ECO:0007669"/>
    <property type="project" value="TreeGrafter"/>
</dbReference>
<dbReference type="SUPFAM" id="SSF141523">
    <property type="entry name" value="L,D-transpeptidase catalytic domain-like"/>
    <property type="match status" value="1"/>
</dbReference>
<comment type="caution">
    <text evidence="10">The sequence shown here is derived from an EMBL/GenBank/DDBJ whole genome shotgun (WGS) entry which is preliminary data.</text>
</comment>
<proteinExistence type="predicted"/>
<dbReference type="Pfam" id="PF03734">
    <property type="entry name" value="YkuD"/>
    <property type="match status" value="1"/>
</dbReference>
<evidence type="ECO:0000256" key="8">
    <source>
        <dbReference type="SAM" id="Phobius"/>
    </source>
</evidence>
<keyword evidence="8" id="KW-0812">Transmembrane</keyword>
<keyword evidence="8" id="KW-0472">Membrane</keyword>
<gene>
    <name evidence="10" type="ORF">BAQU_1546</name>
</gene>
<dbReference type="GO" id="GO:0016740">
    <property type="term" value="F:transferase activity"/>
    <property type="evidence" value="ECO:0007669"/>
    <property type="project" value="UniProtKB-KW"/>
</dbReference>
<dbReference type="GeneID" id="98296210"/>
<evidence type="ECO:0000256" key="3">
    <source>
        <dbReference type="ARBA" id="ARBA00022960"/>
    </source>
</evidence>
<evidence type="ECO:0000313" key="11">
    <source>
        <dbReference type="Proteomes" id="UP000216451"/>
    </source>
</evidence>
<reference evidence="10 11" key="1">
    <citation type="journal article" date="2017" name="BMC Genomics">
        <title>Comparative genomic and phylogenomic analyses of the Bifidobacteriaceae family.</title>
        <authorList>
            <person name="Lugli G.A."/>
            <person name="Milani C."/>
            <person name="Turroni F."/>
            <person name="Duranti S."/>
            <person name="Mancabelli L."/>
            <person name="Mangifesta M."/>
            <person name="Ferrario C."/>
            <person name="Modesto M."/>
            <person name="Mattarelli P."/>
            <person name="Jiri K."/>
            <person name="van Sinderen D."/>
            <person name="Ventura M."/>
        </authorList>
    </citation>
    <scope>NUCLEOTIDE SEQUENCE [LARGE SCALE GENOMIC DNA]</scope>
    <source>
        <strain evidence="10 11">LMG 28769</strain>
    </source>
</reference>
<name>A0A261G346_9BIFI</name>
<keyword evidence="2" id="KW-0808">Transferase</keyword>